<dbReference type="EMBL" id="BTSX01000004">
    <property type="protein sequence ID" value="GMS97492.1"/>
    <property type="molecule type" value="Genomic_DNA"/>
</dbReference>
<sequence>METILLNCKSMSHLEGEHHGQELFVLYCDDTVTIVVLVSERSSERLEHYTELDEIVKVDVAGVRAVELVHEDGVEAGSQTVSKSRQGIGQLSLVDVPRAISVEAAEACGPVVHVVPQYLELSEVDSTVAIGIEHSYHQSARLGVERVVGAVGERPLQ</sequence>
<reference evidence="1" key="1">
    <citation type="submission" date="2023-10" db="EMBL/GenBank/DDBJ databases">
        <title>Genome assembly of Pristionchus species.</title>
        <authorList>
            <person name="Yoshida K."/>
            <person name="Sommer R.J."/>
        </authorList>
    </citation>
    <scope>NUCLEOTIDE SEQUENCE</scope>
    <source>
        <strain evidence="1">RS0144</strain>
    </source>
</reference>
<comment type="caution">
    <text evidence="1">The sequence shown here is derived from an EMBL/GenBank/DDBJ whole genome shotgun (WGS) entry which is preliminary data.</text>
</comment>
<evidence type="ECO:0000313" key="1">
    <source>
        <dbReference type="EMBL" id="GMS97492.1"/>
    </source>
</evidence>
<dbReference type="Proteomes" id="UP001432027">
    <property type="component" value="Unassembled WGS sequence"/>
</dbReference>
<gene>
    <name evidence="1" type="ORF">PENTCL1PPCAC_19667</name>
</gene>
<organism evidence="1 2">
    <name type="scientific">Pristionchus entomophagus</name>
    <dbReference type="NCBI Taxonomy" id="358040"/>
    <lineage>
        <taxon>Eukaryota</taxon>
        <taxon>Metazoa</taxon>
        <taxon>Ecdysozoa</taxon>
        <taxon>Nematoda</taxon>
        <taxon>Chromadorea</taxon>
        <taxon>Rhabditida</taxon>
        <taxon>Rhabditina</taxon>
        <taxon>Diplogasteromorpha</taxon>
        <taxon>Diplogasteroidea</taxon>
        <taxon>Neodiplogasteridae</taxon>
        <taxon>Pristionchus</taxon>
    </lineage>
</organism>
<name>A0AAV5TTE7_9BILA</name>
<evidence type="ECO:0000313" key="2">
    <source>
        <dbReference type="Proteomes" id="UP001432027"/>
    </source>
</evidence>
<dbReference type="AlphaFoldDB" id="A0AAV5TTE7"/>
<protein>
    <submittedName>
        <fullName evidence="1">Uncharacterized protein</fullName>
    </submittedName>
</protein>
<keyword evidence="2" id="KW-1185">Reference proteome</keyword>
<accession>A0AAV5TTE7</accession>
<proteinExistence type="predicted"/>